<keyword evidence="2" id="KW-1185">Reference proteome</keyword>
<evidence type="ECO:0000313" key="1">
    <source>
        <dbReference type="EnsemblMetazoa" id="PPAI001797-PA"/>
    </source>
</evidence>
<dbReference type="VEuPathDB" id="VectorBase:PPAI001797"/>
<reference evidence="1" key="1">
    <citation type="submission" date="2022-08" db="UniProtKB">
        <authorList>
            <consortium name="EnsemblMetazoa"/>
        </authorList>
    </citation>
    <scope>IDENTIFICATION</scope>
    <source>
        <strain evidence="1">Israel</strain>
    </source>
</reference>
<name>A0A1B0D374_PHLPP</name>
<accession>A0A1B0D374</accession>
<organism evidence="1 2">
    <name type="scientific">Phlebotomus papatasi</name>
    <name type="common">Sandfly</name>
    <dbReference type="NCBI Taxonomy" id="29031"/>
    <lineage>
        <taxon>Eukaryota</taxon>
        <taxon>Metazoa</taxon>
        <taxon>Ecdysozoa</taxon>
        <taxon>Arthropoda</taxon>
        <taxon>Hexapoda</taxon>
        <taxon>Insecta</taxon>
        <taxon>Pterygota</taxon>
        <taxon>Neoptera</taxon>
        <taxon>Endopterygota</taxon>
        <taxon>Diptera</taxon>
        <taxon>Nematocera</taxon>
        <taxon>Psychodoidea</taxon>
        <taxon>Psychodidae</taxon>
        <taxon>Phlebotomus</taxon>
        <taxon>Phlebotomus</taxon>
    </lineage>
</organism>
<dbReference type="EnsemblMetazoa" id="PPAI001797-RA">
    <property type="protein sequence ID" value="PPAI001797-PA"/>
    <property type="gene ID" value="PPAI001797"/>
</dbReference>
<protein>
    <submittedName>
        <fullName evidence="1">Uncharacterized protein</fullName>
    </submittedName>
</protein>
<dbReference type="Proteomes" id="UP000092462">
    <property type="component" value="Unassembled WGS sequence"/>
</dbReference>
<sequence length="42" mass="4714">MKNHTQLDLGSRNIHRSLGCPSCQPIAQNSIGKSFNLHFHLL</sequence>
<proteinExistence type="predicted"/>
<evidence type="ECO:0000313" key="2">
    <source>
        <dbReference type="Proteomes" id="UP000092462"/>
    </source>
</evidence>
<dbReference type="EMBL" id="AJVK01023355">
    <property type="status" value="NOT_ANNOTATED_CDS"/>
    <property type="molecule type" value="Genomic_DNA"/>
</dbReference>
<dbReference type="AlphaFoldDB" id="A0A1B0D374"/>